<feature type="compositionally biased region" description="Polar residues" evidence="1">
    <location>
        <begin position="62"/>
        <end position="87"/>
    </location>
</feature>
<feature type="region of interest" description="Disordered" evidence="1">
    <location>
        <begin position="566"/>
        <end position="715"/>
    </location>
</feature>
<dbReference type="PANTHER" id="PTHR31011:SF2">
    <property type="entry name" value="PROTEIN STB2-RELATED"/>
    <property type="match status" value="1"/>
</dbReference>
<feature type="compositionally biased region" description="Polar residues" evidence="1">
    <location>
        <begin position="1077"/>
        <end position="1093"/>
    </location>
</feature>
<evidence type="ECO:0000313" key="3">
    <source>
        <dbReference type="EMBL" id="KZT71574.1"/>
    </source>
</evidence>
<dbReference type="InterPro" id="IPR038919">
    <property type="entry name" value="STB2/STB2"/>
</dbReference>
<feature type="compositionally biased region" description="Basic and acidic residues" evidence="1">
    <location>
        <begin position="1055"/>
        <end position="1072"/>
    </location>
</feature>
<dbReference type="OrthoDB" id="19806at2759"/>
<dbReference type="Proteomes" id="UP000076727">
    <property type="component" value="Unassembled WGS sequence"/>
</dbReference>
<feature type="compositionally biased region" description="Polar residues" evidence="1">
    <location>
        <begin position="124"/>
        <end position="142"/>
    </location>
</feature>
<gene>
    <name evidence="3" type="ORF">DAEQUDRAFT_763797</name>
</gene>
<name>A0A165S611_9APHY</name>
<dbReference type="GO" id="GO:0070822">
    <property type="term" value="C:Sin3-type complex"/>
    <property type="evidence" value="ECO:0007669"/>
    <property type="project" value="TreeGrafter"/>
</dbReference>
<feature type="compositionally biased region" description="Basic and acidic residues" evidence="1">
    <location>
        <begin position="571"/>
        <end position="647"/>
    </location>
</feature>
<sequence length="1106" mass="121935">MADKSTSRLSIPTSFASGPSSASSRTHSRRPSLAAAGSLAVASPASPSLSPLVSRSHSHLSTGTIHTARTAPSTPVDTSGESFSHVNIPQPAAAGTRRLLMPTVRSTKATPGSPKTPHYKASPSKMSRSRAGSVSNPSFLSDQSDKSASAAVPDWIGDGRKFEIVEEQVELTGYQIYAVEKWVVERRRPVIVLTVFTGDPQHKIVVTALAPSSSLSPSEAQTEWDQALRHLRSEGARPRDTGFGTLMVTSLANFRSDYTIVHIPRGNFLEVREQLYTNINLLRMGCSGRSALTLEEPSDTTKDRFILMYHISDKGNARSAPCFNATVLELVKLIQAGLAMFDLFDISPEERNGLLCDVTCDGIRRWAAEVGEPCMKIEPTERVADPTVIAALFSLILTTRNKLHALGYYVPKDPFLDPHNFTRALTAFQSPQRHGHGHSHSVSVSYSPRAPSPPCTTSPSKAHFSTAAPSTVPSPTPPVAYLSQALVEAVQSAYDRKARPTESYKVHRVLISKLDDLVDDLRSAGDGDGAAAGQGASAVNPTADLAALVRLVVASSAKDAPSSLRYLWTGRPDDVGKKRREKEAVWSDGEREREEKDFERDGKENREREKDKDRDRDRGPRDKDREKEREDRERDVRSSGDESETYKPVRRVQRKIESWAALGRTKKLSVDFGNLGKNRGGQSEQSGPSSTVPSVRITGDPDDEEPLSSGQTSPIFENAVPTMLAAGWNGPAQRSASELSEYDRRVTEFNRKRPSTKPHYQSRIISWSDPLSAKGLIDSNSSDEKERPRPRPSPLRRTDSIPDDETEATASDTEMEAAHRRRTHASGPRRCQSFDAAADIAETHVLPLERMRIDVDLCGQLLVMYRREQHLVNVAASLAALTERLSQTNTHLRTDHERARPGLAELRERAGGLHQVEAARARADVLTQETQALAYESAQYLVEDLWHMAVQPRRRVLALRERTFGTGRKHPQGVRSAHGRFDRVQRTLDGRERLVDALGRTESEAEDEAGLPGADAADLEESEDEMDVVQHQSLRPTWLLNFFNYWGTKWGATGSKKDSTPPKEDEAQTDREDTSEEGQTTSVSLPTSPSQSRIRPATRHSKTMAT</sequence>
<dbReference type="Pfam" id="PF25995">
    <property type="entry name" value="STB6_N"/>
    <property type="match status" value="1"/>
</dbReference>
<evidence type="ECO:0000256" key="1">
    <source>
        <dbReference type="SAM" id="MobiDB-lite"/>
    </source>
</evidence>
<organism evidence="3 4">
    <name type="scientific">Daedalea quercina L-15889</name>
    <dbReference type="NCBI Taxonomy" id="1314783"/>
    <lineage>
        <taxon>Eukaryota</taxon>
        <taxon>Fungi</taxon>
        <taxon>Dikarya</taxon>
        <taxon>Basidiomycota</taxon>
        <taxon>Agaricomycotina</taxon>
        <taxon>Agaricomycetes</taxon>
        <taxon>Polyporales</taxon>
        <taxon>Fomitopsis</taxon>
    </lineage>
</organism>
<dbReference type="InterPro" id="IPR059025">
    <property type="entry name" value="STB6_N"/>
</dbReference>
<reference evidence="3 4" key="1">
    <citation type="journal article" date="2016" name="Mol. Biol. Evol.">
        <title>Comparative Genomics of Early-Diverging Mushroom-Forming Fungi Provides Insights into the Origins of Lignocellulose Decay Capabilities.</title>
        <authorList>
            <person name="Nagy L.G."/>
            <person name="Riley R."/>
            <person name="Tritt A."/>
            <person name="Adam C."/>
            <person name="Daum C."/>
            <person name="Floudas D."/>
            <person name="Sun H."/>
            <person name="Yadav J.S."/>
            <person name="Pangilinan J."/>
            <person name="Larsson K.H."/>
            <person name="Matsuura K."/>
            <person name="Barry K."/>
            <person name="Labutti K."/>
            <person name="Kuo R."/>
            <person name="Ohm R.A."/>
            <person name="Bhattacharya S.S."/>
            <person name="Shirouzu T."/>
            <person name="Yoshinaga Y."/>
            <person name="Martin F.M."/>
            <person name="Grigoriev I.V."/>
            <person name="Hibbett D.S."/>
        </authorList>
    </citation>
    <scope>NUCLEOTIDE SEQUENCE [LARGE SCALE GENOMIC DNA]</scope>
    <source>
        <strain evidence="3 4">L-15889</strain>
    </source>
</reference>
<accession>A0A165S611</accession>
<evidence type="ECO:0000259" key="2">
    <source>
        <dbReference type="Pfam" id="PF25995"/>
    </source>
</evidence>
<feature type="domain" description="STB6-like N-terminal" evidence="2">
    <location>
        <begin position="155"/>
        <end position="284"/>
    </location>
</feature>
<feature type="region of interest" description="Disordered" evidence="1">
    <location>
        <begin position="1"/>
        <end position="145"/>
    </location>
</feature>
<keyword evidence="4" id="KW-1185">Reference proteome</keyword>
<feature type="compositionally biased region" description="Polar residues" evidence="1">
    <location>
        <begin position="680"/>
        <end position="693"/>
    </location>
</feature>
<feature type="compositionally biased region" description="Basic residues" evidence="1">
    <location>
        <begin position="1096"/>
        <end position="1106"/>
    </location>
</feature>
<protein>
    <recommendedName>
        <fullName evidence="2">STB6-like N-terminal domain-containing protein</fullName>
    </recommendedName>
</protein>
<evidence type="ECO:0000313" key="4">
    <source>
        <dbReference type="Proteomes" id="UP000076727"/>
    </source>
</evidence>
<dbReference type="PANTHER" id="PTHR31011">
    <property type="entry name" value="PROTEIN STB2-RELATED"/>
    <property type="match status" value="1"/>
</dbReference>
<dbReference type="STRING" id="1314783.A0A165S611"/>
<dbReference type="EMBL" id="KV429045">
    <property type="protein sequence ID" value="KZT71574.1"/>
    <property type="molecule type" value="Genomic_DNA"/>
</dbReference>
<proteinExistence type="predicted"/>
<feature type="region of interest" description="Disordered" evidence="1">
    <location>
        <begin position="1052"/>
        <end position="1106"/>
    </location>
</feature>
<feature type="region of interest" description="Disordered" evidence="1">
    <location>
        <begin position="430"/>
        <end position="475"/>
    </location>
</feature>
<feature type="compositionally biased region" description="Low complexity" evidence="1">
    <location>
        <begin position="12"/>
        <end position="61"/>
    </location>
</feature>
<dbReference type="AlphaFoldDB" id="A0A165S611"/>
<feature type="region of interest" description="Disordered" evidence="1">
    <location>
        <begin position="771"/>
        <end position="830"/>
    </location>
</feature>